<feature type="region of interest" description="Disordered" evidence="1">
    <location>
        <begin position="202"/>
        <end position="224"/>
    </location>
</feature>
<keyword evidence="2" id="KW-1133">Transmembrane helix</keyword>
<dbReference type="EMBL" id="JBHRWW010000002">
    <property type="protein sequence ID" value="MFC3687469.1"/>
    <property type="molecule type" value="Genomic_DNA"/>
</dbReference>
<reference evidence="4" key="1">
    <citation type="journal article" date="2019" name="Int. J. Syst. Evol. Microbiol.">
        <title>The Global Catalogue of Microorganisms (GCM) 10K type strain sequencing project: providing services to taxonomists for standard genome sequencing and annotation.</title>
        <authorList>
            <consortium name="The Broad Institute Genomics Platform"/>
            <consortium name="The Broad Institute Genome Sequencing Center for Infectious Disease"/>
            <person name="Wu L."/>
            <person name="Ma J."/>
        </authorList>
    </citation>
    <scope>NUCLEOTIDE SEQUENCE [LARGE SCALE GENOMIC DNA]</scope>
    <source>
        <strain evidence="4">NCAIM B.02333</strain>
    </source>
</reference>
<name>A0ABV7WDL8_9MICO</name>
<accession>A0ABV7WDL8</accession>
<evidence type="ECO:0000256" key="2">
    <source>
        <dbReference type="SAM" id="Phobius"/>
    </source>
</evidence>
<feature type="transmembrane region" description="Helical" evidence="2">
    <location>
        <begin position="109"/>
        <end position="130"/>
    </location>
</feature>
<keyword evidence="2" id="KW-0812">Transmembrane</keyword>
<keyword evidence="2" id="KW-0472">Membrane</keyword>
<evidence type="ECO:0000313" key="3">
    <source>
        <dbReference type="EMBL" id="MFC3687469.1"/>
    </source>
</evidence>
<proteinExistence type="predicted"/>
<protein>
    <submittedName>
        <fullName evidence="3">Uncharacterized protein</fullName>
    </submittedName>
</protein>
<dbReference type="RefSeq" id="WP_340293388.1">
    <property type="nucleotide sequence ID" value="NZ_JBBEOI010000107.1"/>
</dbReference>
<feature type="compositionally biased region" description="Basic and acidic residues" evidence="1">
    <location>
        <begin position="215"/>
        <end position="224"/>
    </location>
</feature>
<evidence type="ECO:0000313" key="4">
    <source>
        <dbReference type="Proteomes" id="UP001595685"/>
    </source>
</evidence>
<keyword evidence="4" id="KW-1185">Reference proteome</keyword>
<evidence type="ECO:0000256" key="1">
    <source>
        <dbReference type="SAM" id="MobiDB-lite"/>
    </source>
</evidence>
<sequence>MRPRLLWYAETSARRSAQLTGDVLVLLWCLAWVVVGVAAARAVAALAAPVEALSSGSGRTADELREAAGGFSDLPLVGQDAAAPFEAAADAVARLTAGSAGLAERVQDLALLVGVLVPLTPVALVLLLWLPARLRQARRAGAARSLLDAGADPQLFALRALTTQPLARLAAVSPDPVGDWRRGDPAVTSRLAGLELERLGLRGPGRDSAGGRAAGLDRRTGTQD</sequence>
<gene>
    <name evidence="3" type="ORF">ACFOLH_03850</name>
</gene>
<dbReference type="Proteomes" id="UP001595685">
    <property type="component" value="Unassembled WGS sequence"/>
</dbReference>
<comment type="caution">
    <text evidence="3">The sequence shown here is derived from an EMBL/GenBank/DDBJ whole genome shotgun (WGS) entry which is preliminary data.</text>
</comment>
<organism evidence="3 4">
    <name type="scientific">Aquipuribacter hungaricus</name>
    <dbReference type="NCBI Taxonomy" id="545624"/>
    <lineage>
        <taxon>Bacteria</taxon>
        <taxon>Bacillati</taxon>
        <taxon>Actinomycetota</taxon>
        <taxon>Actinomycetes</taxon>
        <taxon>Micrococcales</taxon>
        <taxon>Intrasporangiaceae</taxon>
        <taxon>Aquipuribacter</taxon>
    </lineage>
</organism>